<comment type="catalytic activity">
    <reaction evidence="4">
        <text>3-O-[beta-D-GlcA-(1-&gt;3)-beta-D-Gal-(1-&gt;3)-beta-D-Gal-(1-&gt;4)-beta-D-2-O-P-Xyl]-L-seryl-[protein] + H2O = 3-O-(beta-D-GlcA-(1-&gt;3)-beta-D-Gal-(1-&gt;3)-beta-D-Gal-(1-&gt;4)-beta-D-Xyl)-L-seryl-[protein] + phosphate</text>
        <dbReference type="Rhea" id="RHEA:56512"/>
        <dbReference type="Rhea" id="RHEA-COMP:12573"/>
        <dbReference type="Rhea" id="RHEA-COMP:14559"/>
        <dbReference type="ChEBI" id="CHEBI:15377"/>
        <dbReference type="ChEBI" id="CHEBI:43474"/>
        <dbReference type="ChEBI" id="CHEBI:132093"/>
        <dbReference type="ChEBI" id="CHEBI:140495"/>
    </reaction>
</comment>
<dbReference type="Gene3D" id="3.40.50.1240">
    <property type="entry name" value="Phosphoglycerate mutase-like"/>
    <property type="match status" value="1"/>
</dbReference>
<dbReference type="OrthoDB" id="10262962at2759"/>
<dbReference type="AlphaFoldDB" id="B7Q6I3"/>
<evidence type="ECO:0000256" key="1">
    <source>
        <dbReference type="ARBA" id="ARBA00000032"/>
    </source>
</evidence>
<comment type="catalytic activity">
    <reaction evidence="1">
        <text>a phosphate monoester + H2O = an alcohol + phosphate</text>
        <dbReference type="Rhea" id="RHEA:15017"/>
        <dbReference type="ChEBI" id="CHEBI:15377"/>
        <dbReference type="ChEBI" id="CHEBI:30879"/>
        <dbReference type="ChEBI" id="CHEBI:43474"/>
        <dbReference type="ChEBI" id="CHEBI:67140"/>
        <dbReference type="EC" id="3.1.3.2"/>
    </reaction>
</comment>
<sequence length="510" mass="56796">MVFLVPWIMKFLSRHRFLLASFIAVWIIGMAITMSLIGRTDDVKAKYPDTTAVQFNALRKGMDTSNSLTRAKAMKYCNPYNSISLWQEGKVTRGNMSLVAVAILVRHGERMPLRHIRHQHLLGCRQPPPVPVGPRTLETPLQGFVSLVNKHPTLPFKNIFATISTHPNQSTCAEGHLTWDGVLQHVNMGASLRQAYHTDPWNLLSKDWEPHAVKLYSTVLSRTYQSALAFLHGFLPSFAPEKLHLVPSRDINFCLGAHCACPRLKVYERMLARKTRLMLKNHPAVSQLLETLGEVLSPVGNATDFQNPRVVMDGLMGFVCQRKPLPCTDDGQRRCATMEYVGNILSYVDWEGKQLSHDLSFRRSSVLKAYNLLARVHKGLRDALDGTSRVKFLFFSGHDVNLIPVASTLGFDDGVIPPYASRIVFEAYSDGQRGRFVRILYNGKDVTRHTHFCKGIVAAPGADAGLCPFGNLTTFVTKDVFKIFAAQSYAAACGLEGTRPTTSVSSDVAL</sequence>
<dbReference type="VEuPathDB" id="VectorBase:ISCP_032221"/>
<name>B7Q6I3_IXOSC</name>
<evidence type="ECO:0000256" key="3">
    <source>
        <dbReference type="ARBA" id="ARBA00022801"/>
    </source>
</evidence>
<dbReference type="PaxDb" id="6945-B7Q6I3"/>
<dbReference type="STRING" id="6945.B7Q6I3"/>
<keyword evidence="3" id="KW-0378">Hydrolase</keyword>
<dbReference type="Proteomes" id="UP000001555">
    <property type="component" value="Unassembled WGS sequence"/>
</dbReference>
<comment type="similarity">
    <text evidence="2">Belongs to the histidine acid phosphatase family.</text>
</comment>
<proteinExistence type="evidence at protein level"/>
<dbReference type="InterPro" id="IPR000560">
    <property type="entry name" value="His_Pase_clade-2"/>
</dbReference>
<protein>
    <recommendedName>
        <fullName evidence="5">2-phosphoxylose phosphatase 1</fullName>
    </recommendedName>
    <alternativeName>
        <fullName evidence="6">Acid phosphatase-like protein 2</fullName>
    </alternativeName>
</protein>
<dbReference type="GO" id="GO:0003993">
    <property type="term" value="F:acid phosphatase activity"/>
    <property type="evidence" value="ECO:0007669"/>
    <property type="project" value="UniProtKB-EC"/>
</dbReference>
<dbReference type="VEuPathDB" id="VectorBase:ISCW010342"/>
<evidence type="ECO:0000256" key="4">
    <source>
        <dbReference type="ARBA" id="ARBA00036311"/>
    </source>
</evidence>
<dbReference type="InParanoid" id="B7Q6I3"/>
<dbReference type="Pfam" id="PF00328">
    <property type="entry name" value="His_Phos_2"/>
    <property type="match status" value="2"/>
</dbReference>
<dbReference type="GO" id="GO:0050650">
    <property type="term" value="P:chondroitin sulfate proteoglycan biosynthetic process"/>
    <property type="evidence" value="ECO:0000318"/>
    <property type="project" value="GO_Central"/>
</dbReference>
<keyword evidence="7" id="KW-1133">Transmembrane helix</keyword>
<dbReference type="PANTHER" id="PTHR11567">
    <property type="entry name" value="ACID PHOSPHATASE-RELATED"/>
    <property type="match status" value="1"/>
</dbReference>
<feature type="transmembrane region" description="Helical" evidence="7">
    <location>
        <begin position="17"/>
        <end position="37"/>
    </location>
</feature>
<evidence type="ECO:0000313" key="10">
    <source>
        <dbReference type="Proteomes" id="UP000001555"/>
    </source>
</evidence>
<dbReference type="GO" id="GO:0005794">
    <property type="term" value="C:Golgi apparatus"/>
    <property type="evidence" value="ECO:0000318"/>
    <property type="project" value="GO_Central"/>
</dbReference>
<gene>
    <name evidence="9" type="primary">8036626</name>
    <name evidence="8" type="ORF">IscW_ISCW010342</name>
</gene>
<dbReference type="EnsemblMetazoa" id="ISCW010342-RA">
    <property type="protein sequence ID" value="ISCW010342-PA"/>
    <property type="gene ID" value="ISCW010342"/>
</dbReference>
<dbReference type="FunCoup" id="B7Q6I3">
    <property type="interactions" value="71"/>
</dbReference>
<dbReference type="InterPro" id="IPR050645">
    <property type="entry name" value="Histidine_acid_phosphatase"/>
</dbReference>
<dbReference type="InterPro" id="IPR033379">
    <property type="entry name" value="Acid_Pase_AS"/>
</dbReference>
<evidence type="ECO:0007829" key="11">
    <source>
        <dbReference type="PeptideAtlas" id="B7Q6I3"/>
    </source>
</evidence>
<evidence type="ECO:0000256" key="6">
    <source>
        <dbReference type="ARBA" id="ARBA00041499"/>
    </source>
</evidence>
<dbReference type="EMBL" id="ABJB010651590">
    <property type="status" value="NOT_ANNOTATED_CDS"/>
    <property type="molecule type" value="Genomic_DNA"/>
</dbReference>
<dbReference type="KEGG" id="isc:8036626"/>
<dbReference type="EMBL" id="DS868045">
    <property type="protein sequence ID" value="EEC14455.1"/>
    <property type="molecule type" value="Genomic_DNA"/>
</dbReference>
<dbReference type="PROSITE" id="PS00616">
    <property type="entry name" value="HIS_ACID_PHOSPHAT_1"/>
    <property type="match status" value="1"/>
</dbReference>
<reference evidence="9" key="2">
    <citation type="submission" date="2020-05" db="UniProtKB">
        <authorList>
            <consortium name="EnsemblMetazoa"/>
        </authorList>
    </citation>
    <scope>IDENTIFICATION</scope>
    <source>
        <strain evidence="9">wikel</strain>
    </source>
</reference>
<dbReference type="PANTHER" id="PTHR11567:SF110">
    <property type="entry name" value="2-PHOSPHOXYLOSE PHOSPHATASE 1"/>
    <property type="match status" value="1"/>
</dbReference>
<evidence type="ECO:0000256" key="5">
    <source>
        <dbReference type="ARBA" id="ARBA00040357"/>
    </source>
</evidence>
<dbReference type="VEuPathDB" id="VectorBase:ISCI010342"/>
<dbReference type="CDD" id="cd07061">
    <property type="entry name" value="HP_HAP_like"/>
    <property type="match status" value="1"/>
</dbReference>
<keyword evidence="7" id="KW-0472">Membrane</keyword>
<reference evidence="8 10" key="1">
    <citation type="submission" date="2008-03" db="EMBL/GenBank/DDBJ databases">
        <title>Annotation of Ixodes scapularis.</title>
        <authorList>
            <consortium name="Ixodes scapularis Genome Project Consortium"/>
            <person name="Caler E."/>
            <person name="Hannick L.I."/>
            <person name="Bidwell S."/>
            <person name="Joardar V."/>
            <person name="Thiagarajan M."/>
            <person name="Amedeo P."/>
            <person name="Galinsky K.J."/>
            <person name="Schobel S."/>
            <person name="Inman J."/>
            <person name="Hostetler J."/>
            <person name="Miller J."/>
            <person name="Hammond M."/>
            <person name="Megy K."/>
            <person name="Lawson D."/>
            <person name="Kodira C."/>
            <person name="Sutton G."/>
            <person name="Meyer J."/>
            <person name="Hill C.A."/>
            <person name="Birren B."/>
            <person name="Nene V."/>
            <person name="Collins F."/>
            <person name="Alarcon-Chaidez F."/>
            <person name="Wikel S."/>
            <person name="Strausberg R."/>
        </authorList>
    </citation>
    <scope>NUCLEOTIDE SEQUENCE [LARGE SCALE GENOMIC DNA]</scope>
    <source>
        <strain evidence="10">Wikel</strain>
        <strain evidence="8">Wikel colony</strain>
    </source>
</reference>
<evidence type="ECO:0000313" key="8">
    <source>
        <dbReference type="EMBL" id="EEC14455.1"/>
    </source>
</evidence>
<dbReference type="HOGENOM" id="CLU_033855_0_0_1"/>
<keyword evidence="11" id="KW-1267">Proteomics identification</keyword>
<dbReference type="InterPro" id="IPR029033">
    <property type="entry name" value="His_PPase_superfam"/>
</dbReference>
<organism>
    <name type="scientific">Ixodes scapularis</name>
    <name type="common">Black-legged tick</name>
    <name type="synonym">Deer tick</name>
    <dbReference type="NCBI Taxonomy" id="6945"/>
    <lineage>
        <taxon>Eukaryota</taxon>
        <taxon>Metazoa</taxon>
        <taxon>Ecdysozoa</taxon>
        <taxon>Arthropoda</taxon>
        <taxon>Chelicerata</taxon>
        <taxon>Arachnida</taxon>
        <taxon>Acari</taxon>
        <taxon>Parasitiformes</taxon>
        <taxon>Ixodida</taxon>
        <taxon>Ixodoidea</taxon>
        <taxon>Ixodidae</taxon>
        <taxon>Ixodinae</taxon>
        <taxon>Ixodes</taxon>
    </lineage>
</organism>
<dbReference type="GO" id="GO:0016791">
    <property type="term" value="F:phosphatase activity"/>
    <property type="evidence" value="ECO:0000318"/>
    <property type="project" value="GO_Central"/>
</dbReference>
<dbReference type="SUPFAM" id="SSF53254">
    <property type="entry name" value="Phosphoglycerate mutase-like"/>
    <property type="match status" value="1"/>
</dbReference>
<keyword evidence="10" id="KW-1185">Reference proteome</keyword>
<keyword evidence="7" id="KW-0812">Transmembrane</keyword>
<evidence type="ECO:0000256" key="7">
    <source>
        <dbReference type="SAM" id="Phobius"/>
    </source>
</evidence>
<evidence type="ECO:0000256" key="2">
    <source>
        <dbReference type="ARBA" id="ARBA00005375"/>
    </source>
</evidence>
<evidence type="ECO:0000313" key="9">
    <source>
        <dbReference type="EnsemblMetazoa" id="ISCW010342-PA"/>
    </source>
</evidence>
<accession>B7Q6I3</accession>